<keyword evidence="6" id="KW-0004">4Fe-4S</keyword>
<comment type="cofactor">
    <cofactor evidence="1">
        <name>[3Fe-4S] cluster</name>
        <dbReference type="ChEBI" id="CHEBI:21137"/>
    </cofactor>
</comment>
<organism evidence="15 16">
    <name type="scientific">Caloramator proteoclasticus DSM 10124</name>
    <dbReference type="NCBI Taxonomy" id="1121262"/>
    <lineage>
        <taxon>Bacteria</taxon>
        <taxon>Bacillati</taxon>
        <taxon>Bacillota</taxon>
        <taxon>Clostridia</taxon>
        <taxon>Eubacteriales</taxon>
        <taxon>Clostridiaceae</taxon>
        <taxon>Caloramator</taxon>
    </lineage>
</organism>
<dbReference type="Pfam" id="PF01058">
    <property type="entry name" value="Oxidored_q6"/>
    <property type="match status" value="1"/>
</dbReference>
<dbReference type="Pfam" id="PF14720">
    <property type="entry name" value="NiFe_hyd_SSU_C"/>
    <property type="match status" value="1"/>
</dbReference>
<dbReference type="InterPro" id="IPR006137">
    <property type="entry name" value="NADH_UbQ_OxRdtase-like_20kDa"/>
</dbReference>
<dbReference type="SUPFAM" id="SSF56770">
    <property type="entry name" value="HydA/Nqo6-like"/>
    <property type="match status" value="1"/>
</dbReference>
<dbReference type="Gene3D" id="3.40.50.700">
    <property type="entry name" value="NADH:ubiquinone oxidoreductase-like, 20kDa subunit"/>
    <property type="match status" value="1"/>
</dbReference>
<evidence type="ECO:0000256" key="5">
    <source>
        <dbReference type="ARBA" id="ARBA00011771"/>
    </source>
</evidence>
<comment type="subunit">
    <text evidence="5">Heterodimer of a large and a small subunit.</text>
</comment>
<dbReference type="AlphaFoldDB" id="A0A1M4UU57"/>
<accession>A0A1M4UU57</accession>
<evidence type="ECO:0000256" key="6">
    <source>
        <dbReference type="ARBA" id="ARBA00022485"/>
    </source>
</evidence>
<keyword evidence="9" id="KW-0560">Oxidoreductase</keyword>
<evidence type="ECO:0000256" key="2">
    <source>
        <dbReference type="ARBA" id="ARBA00001966"/>
    </source>
</evidence>
<keyword evidence="8" id="KW-0732">Signal</keyword>
<evidence type="ECO:0000256" key="3">
    <source>
        <dbReference type="ARBA" id="ARBA00004196"/>
    </source>
</evidence>
<comment type="similarity">
    <text evidence="4">Belongs to the [NiFe]/[NiFeSe] hydrogenase small subunit family.</text>
</comment>
<keyword evidence="7" id="KW-0479">Metal-binding</keyword>
<evidence type="ECO:0000256" key="10">
    <source>
        <dbReference type="ARBA" id="ARBA00023004"/>
    </source>
</evidence>
<protein>
    <submittedName>
        <fullName evidence="15">Hydrogenase small subunit</fullName>
    </submittedName>
</protein>
<evidence type="ECO:0000259" key="14">
    <source>
        <dbReference type="Pfam" id="PF14720"/>
    </source>
</evidence>
<dbReference type="InterPro" id="IPR001821">
    <property type="entry name" value="NiFe_hydrogenase_ssu"/>
</dbReference>
<comment type="cofactor">
    <cofactor evidence="2">
        <name>[4Fe-4S] cluster</name>
        <dbReference type="ChEBI" id="CHEBI:49883"/>
    </cofactor>
</comment>
<dbReference type="Gene3D" id="4.10.480.10">
    <property type="entry name" value="Cytochrome-c3 hydrogenase, C-terminal domain"/>
    <property type="match status" value="1"/>
</dbReference>
<dbReference type="PANTHER" id="PTHR30013">
    <property type="entry name" value="NIFE / NIFESE HYDROGENASE SMALL SUBUNIT FAMILY MEMBER"/>
    <property type="match status" value="1"/>
</dbReference>
<evidence type="ECO:0000256" key="8">
    <source>
        <dbReference type="ARBA" id="ARBA00022729"/>
    </source>
</evidence>
<dbReference type="GO" id="GO:0046872">
    <property type="term" value="F:metal ion binding"/>
    <property type="evidence" value="ECO:0007669"/>
    <property type="project" value="UniProtKB-KW"/>
</dbReference>
<dbReference type="GO" id="GO:0051539">
    <property type="term" value="F:4 iron, 4 sulfur cluster binding"/>
    <property type="evidence" value="ECO:0007669"/>
    <property type="project" value="UniProtKB-KW"/>
</dbReference>
<dbReference type="GO" id="GO:0030313">
    <property type="term" value="C:cell envelope"/>
    <property type="evidence" value="ECO:0007669"/>
    <property type="project" value="UniProtKB-SubCell"/>
</dbReference>
<gene>
    <name evidence="15" type="ORF">SAMN02746091_00733</name>
</gene>
<evidence type="ECO:0000256" key="7">
    <source>
        <dbReference type="ARBA" id="ARBA00022723"/>
    </source>
</evidence>
<evidence type="ECO:0000256" key="1">
    <source>
        <dbReference type="ARBA" id="ARBA00001927"/>
    </source>
</evidence>
<dbReference type="Proteomes" id="UP000184423">
    <property type="component" value="Unassembled WGS sequence"/>
</dbReference>
<evidence type="ECO:0000256" key="9">
    <source>
        <dbReference type="ARBA" id="ARBA00023002"/>
    </source>
</evidence>
<dbReference type="GO" id="GO:0016020">
    <property type="term" value="C:membrane"/>
    <property type="evidence" value="ECO:0007669"/>
    <property type="project" value="TreeGrafter"/>
</dbReference>
<reference evidence="16" key="1">
    <citation type="submission" date="2016-11" db="EMBL/GenBank/DDBJ databases">
        <authorList>
            <person name="Varghese N."/>
            <person name="Submissions S."/>
        </authorList>
    </citation>
    <scope>NUCLEOTIDE SEQUENCE [LARGE SCALE GENOMIC DNA]</scope>
    <source>
        <strain evidence="16">DSM 10124</strain>
    </source>
</reference>
<feature type="domain" description="Cytochrome-c3 hydrogenase C-terminal" evidence="14">
    <location>
        <begin position="177"/>
        <end position="249"/>
    </location>
</feature>
<evidence type="ECO:0000256" key="4">
    <source>
        <dbReference type="ARBA" id="ARBA00006605"/>
    </source>
</evidence>
<dbReference type="GO" id="GO:0051538">
    <property type="term" value="F:3 iron, 4 sulfur cluster binding"/>
    <property type="evidence" value="ECO:0007669"/>
    <property type="project" value="UniProtKB-KW"/>
</dbReference>
<evidence type="ECO:0000259" key="13">
    <source>
        <dbReference type="Pfam" id="PF01058"/>
    </source>
</evidence>
<dbReference type="GO" id="GO:0009375">
    <property type="term" value="C:ferredoxin hydrogenase complex"/>
    <property type="evidence" value="ECO:0007669"/>
    <property type="project" value="InterPro"/>
</dbReference>
<dbReference type="GO" id="GO:0009061">
    <property type="term" value="P:anaerobic respiration"/>
    <property type="evidence" value="ECO:0007669"/>
    <property type="project" value="TreeGrafter"/>
</dbReference>
<evidence type="ECO:0000256" key="12">
    <source>
        <dbReference type="ARBA" id="ARBA00023291"/>
    </source>
</evidence>
<keyword evidence="12" id="KW-0003">3Fe-4S</keyword>
<dbReference type="GO" id="GO:0009055">
    <property type="term" value="F:electron transfer activity"/>
    <property type="evidence" value="ECO:0007669"/>
    <property type="project" value="TreeGrafter"/>
</dbReference>
<dbReference type="InterPro" id="IPR037024">
    <property type="entry name" value="NiFe_Hase_small_N_sf"/>
</dbReference>
<dbReference type="InterPro" id="IPR027394">
    <property type="entry name" value="Cytochrome-c3_hydrogenase_C"/>
</dbReference>
<feature type="domain" description="NADH:ubiquinone oxidoreductase-like 20kDa subunit" evidence="13">
    <location>
        <begin position="11"/>
        <end position="158"/>
    </location>
</feature>
<evidence type="ECO:0000256" key="11">
    <source>
        <dbReference type="ARBA" id="ARBA00023014"/>
    </source>
</evidence>
<dbReference type="InterPro" id="IPR037148">
    <property type="entry name" value="NiFe-Hase_small_C_sf"/>
</dbReference>
<evidence type="ECO:0000313" key="16">
    <source>
        <dbReference type="Proteomes" id="UP000184423"/>
    </source>
</evidence>
<keyword evidence="10" id="KW-0408">Iron</keyword>
<keyword evidence="16" id="KW-1185">Reference proteome</keyword>
<dbReference type="GO" id="GO:0044569">
    <property type="term" value="C:[Ni-Fe] hydrogenase complex"/>
    <property type="evidence" value="ECO:0007669"/>
    <property type="project" value="TreeGrafter"/>
</dbReference>
<dbReference type="NCBIfam" id="TIGR00391">
    <property type="entry name" value="hydA"/>
    <property type="match status" value="1"/>
</dbReference>
<evidence type="ECO:0000313" key="15">
    <source>
        <dbReference type="EMBL" id="SHE60208.1"/>
    </source>
</evidence>
<sequence length="258" mass="28591">MNLIWLETNGCSGNIISFLNSENPSFEFLKQRVNITFSNSEMYPFGTKAMDAFFDTIEKGGYILVVEGAISTKDNGNYNIIGYYNDKYITALEAVKVASENAKFIISAGTCSCFGGISAAFPNVSESKALSEVIPNKKIIKMPGCPVSGNWMASLLLNLIEGNQIELDPIGRPIYLYGNTVHDFCERRTFFERNIFAKRIGDVGCYLKIGCVGPSTKAPCPYTRWNGYIKWPIGVNSPCIGCSSKDFPNYTLFKEDEV</sequence>
<dbReference type="EMBL" id="FQVG01000009">
    <property type="protein sequence ID" value="SHE60208.1"/>
    <property type="molecule type" value="Genomic_DNA"/>
</dbReference>
<comment type="subcellular location">
    <subcellularLocation>
        <location evidence="3">Cell envelope</location>
    </subcellularLocation>
</comment>
<proteinExistence type="inferred from homology"/>
<dbReference type="PANTHER" id="PTHR30013:SF7">
    <property type="entry name" value="HYDROGENASE-2 SMALL CHAIN"/>
    <property type="match status" value="1"/>
</dbReference>
<dbReference type="GO" id="GO:0008901">
    <property type="term" value="F:ferredoxin hydrogenase activity"/>
    <property type="evidence" value="ECO:0007669"/>
    <property type="project" value="InterPro"/>
</dbReference>
<dbReference type="PRINTS" id="PR00614">
    <property type="entry name" value="NIHGNASESMLL"/>
</dbReference>
<name>A0A1M4UU57_9CLOT</name>
<dbReference type="RefSeq" id="WP_051350620.1">
    <property type="nucleotide sequence ID" value="NZ_FQVG01000009.1"/>
</dbReference>
<keyword evidence="11" id="KW-0411">Iron-sulfur</keyword>